<evidence type="ECO:0000256" key="2">
    <source>
        <dbReference type="ARBA" id="ARBA00022722"/>
    </source>
</evidence>
<reference evidence="7" key="1">
    <citation type="journal article" date="2019" name="Int. J. Syst. Evol. Microbiol.">
        <title>The Global Catalogue of Microorganisms (GCM) 10K type strain sequencing project: providing services to taxonomists for standard genome sequencing and annotation.</title>
        <authorList>
            <consortium name="The Broad Institute Genomics Platform"/>
            <consortium name="The Broad Institute Genome Sequencing Center for Infectious Disease"/>
            <person name="Wu L."/>
            <person name="Ma J."/>
        </authorList>
    </citation>
    <scope>NUCLEOTIDE SEQUENCE [LARGE SCALE GENOMIC DNA]</scope>
    <source>
        <strain evidence="7">JCM 19173</strain>
    </source>
</reference>
<evidence type="ECO:0000313" key="7">
    <source>
        <dbReference type="Proteomes" id="UP000604341"/>
    </source>
</evidence>
<feature type="region of interest" description="Disordered" evidence="4">
    <location>
        <begin position="22"/>
        <end position="54"/>
    </location>
</feature>
<evidence type="ECO:0000256" key="3">
    <source>
        <dbReference type="ARBA" id="ARBA00022801"/>
    </source>
</evidence>
<sequence length="161" mass="18086">MGMRYGPFSSVADAEVYLGKIRDPDRRAQTRRELGLPDASPSRDPDANYLPASQSNGYSVEAEFQAAVVKELAAFGWHVQESLKGSERGGEVWYGKGWPDLQVYRAPRRTFYLELKQPGKKPSQAQLDCHARLRESGYRVTVAYTLDQALRAAQEELTCET</sequence>
<organism evidence="6 7">
    <name type="scientific">Deinococcus radiotolerans</name>
    <dbReference type="NCBI Taxonomy" id="1309407"/>
    <lineage>
        <taxon>Bacteria</taxon>
        <taxon>Thermotogati</taxon>
        <taxon>Deinococcota</taxon>
        <taxon>Deinococci</taxon>
        <taxon>Deinococcales</taxon>
        <taxon>Deinococcaceae</taxon>
        <taxon>Deinococcus</taxon>
    </lineage>
</organism>
<dbReference type="InterPro" id="IPR011856">
    <property type="entry name" value="tRNA_endonuc-like_dom_sf"/>
</dbReference>
<name>A0ABQ2FQ23_9DEIO</name>
<dbReference type="Proteomes" id="UP000604341">
    <property type="component" value="Unassembled WGS sequence"/>
</dbReference>
<feature type="compositionally biased region" description="Basic and acidic residues" evidence="4">
    <location>
        <begin position="22"/>
        <end position="46"/>
    </location>
</feature>
<evidence type="ECO:0000259" key="5">
    <source>
        <dbReference type="SMART" id="SM00990"/>
    </source>
</evidence>
<proteinExistence type="predicted"/>
<evidence type="ECO:0000313" key="6">
    <source>
        <dbReference type="EMBL" id="GGL15657.1"/>
    </source>
</evidence>
<evidence type="ECO:0000256" key="4">
    <source>
        <dbReference type="SAM" id="MobiDB-lite"/>
    </source>
</evidence>
<keyword evidence="7" id="KW-1185">Reference proteome</keyword>
<dbReference type="SMART" id="SM00990">
    <property type="entry name" value="VRR_NUC"/>
    <property type="match status" value="1"/>
</dbReference>
<dbReference type="InterPro" id="IPR014883">
    <property type="entry name" value="VRR_NUC"/>
</dbReference>
<gene>
    <name evidence="6" type="ORF">GCM10010844_38250</name>
</gene>
<protein>
    <recommendedName>
        <fullName evidence="5">VRR-NUC domain-containing protein</fullName>
    </recommendedName>
</protein>
<comment type="caution">
    <text evidence="6">The sequence shown here is derived from an EMBL/GenBank/DDBJ whole genome shotgun (WGS) entry which is preliminary data.</text>
</comment>
<keyword evidence="2" id="KW-0540">Nuclease</keyword>
<evidence type="ECO:0000256" key="1">
    <source>
        <dbReference type="ARBA" id="ARBA00001946"/>
    </source>
</evidence>
<comment type="cofactor">
    <cofactor evidence="1">
        <name>Mg(2+)</name>
        <dbReference type="ChEBI" id="CHEBI:18420"/>
    </cofactor>
</comment>
<accession>A0ABQ2FQ23</accession>
<keyword evidence="3" id="KW-0378">Hydrolase</keyword>
<feature type="domain" description="VRR-NUC" evidence="5">
    <location>
        <begin position="54"/>
        <end position="147"/>
    </location>
</feature>
<dbReference type="Gene3D" id="3.40.1350.10">
    <property type="match status" value="1"/>
</dbReference>
<dbReference type="EMBL" id="BMPE01000021">
    <property type="protein sequence ID" value="GGL15657.1"/>
    <property type="molecule type" value="Genomic_DNA"/>
</dbReference>